<proteinExistence type="predicted"/>
<keyword evidence="1" id="KW-0472">Membrane</keyword>
<dbReference type="EMBL" id="SNRY01009782">
    <property type="protein sequence ID" value="KAA6306607.1"/>
    <property type="molecule type" value="Genomic_DNA"/>
</dbReference>
<accession>A0A5J4PAX0</accession>
<keyword evidence="1" id="KW-1133">Transmembrane helix</keyword>
<feature type="transmembrane region" description="Helical" evidence="1">
    <location>
        <begin position="6"/>
        <end position="24"/>
    </location>
</feature>
<gene>
    <name evidence="2" type="ORF">EZS27_041732</name>
</gene>
<reference evidence="2" key="1">
    <citation type="submission" date="2019-03" db="EMBL/GenBank/DDBJ databases">
        <title>Single cell metagenomics reveals metabolic interactions within the superorganism composed of flagellate Streblomastix strix and complex community of Bacteroidetes bacteria on its surface.</title>
        <authorList>
            <person name="Treitli S.C."/>
            <person name="Kolisko M."/>
            <person name="Husnik F."/>
            <person name="Keeling P."/>
            <person name="Hampl V."/>
        </authorList>
    </citation>
    <scope>NUCLEOTIDE SEQUENCE</scope>
    <source>
        <strain evidence="2">STM</strain>
    </source>
</reference>
<dbReference type="AlphaFoldDB" id="A0A5J4PAX0"/>
<name>A0A5J4PAX0_9ZZZZ</name>
<evidence type="ECO:0000256" key="1">
    <source>
        <dbReference type="SAM" id="Phobius"/>
    </source>
</evidence>
<protein>
    <submittedName>
        <fullName evidence="2">Uncharacterized protein</fullName>
    </submittedName>
</protein>
<feature type="non-terminal residue" evidence="2">
    <location>
        <position position="38"/>
    </location>
</feature>
<organism evidence="2">
    <name type="scientific">termite gut metagenome</name>
    <dbReference type="NCBI Taxonomy" id="433724"/>
    <lineage>
        <taxon>unclassified sequences</taxon>
        <taxon>metagenomes</taxon>
        <taxon>organismal metagenomes</taxon>
    </lineage>
</organism>
<sequence length="38" mass="4276">MGALDWIVIGVFCLALIGIVFWVIKQKQKDSTDYFLSG</sequence>
<keyword evidence="1" id="KW-0812">Transmembrane</keyword>
<evidence type="ECO:0000313" key="2">
    <source>
        <dbReference type="EMBL" id="KAA6306607.1"/>
    </source>
</evidence>
<comment type="caution">
    <text evidence="2">The sequence shown here is derived from an EMBL/GenBank/DDBJ whole genome shotgun (WGS) entry which is preliminary data.</text>
</comment>